<accession>A0A8T0HJH5</accession>
<sequence length="50" mass="5699">MVGFDTRLIAVHVLAELTYCLCSVACHAFRNQQKELLKSSHEINSIITYM</sequence>
<dbReference type="EMBL" id="CM026427">
    <property type="protein sequence ID" value="KAG0570949.1"/>
    <property type="molecule type" value="Genomic_DNA"/>
</dbReference>
<proteinExistence type="predicted"/>
<feature type="signal peptide" evidence="1">
    <location>
        <begin position="1"/>
        <end position="20"/>
    </location>
</feature>
<gene>
    <name evidence="2" type="ORF">KC19_6G200100</name>
</gene>
<evidence type="ECO:0000256" key="1">
    <source>
        <dbReference type="SAM" id="SignalP"/>
    </source>
</evidence>
<keyword evidence="1" id="KW-0732">Signal</keyword>
<evidence type="ECO:0000313" key="3">
    <source>
        <dbReference type="Proteomes" id="UP000822688"/>
    </source>
</evidence>
<name>A0A8T0HJH5_CERPU</name>
<protein>
    <submittedName>
        <fullName evidence="2">Uncharacterized protein</fullName>
    </submittedName>
</protein>
<dbReference type="Proteomes" id="UP000822688">
    <property type="component" value="Chromosome 6"/>
</dbReference>
<feature type="chain" id="PRO_5035950030" evidence="1">
    <location>
        <begin position="21"/>
        <end position="50"/>
    </location>
</feature>
<keyword evidence="3" id="KW-1185">Reference proteome</keyword>
<evidence type="ECO:0000313" key="2">
    <source>
        <dbReference type="EMBL" id="KAG0570949.1"/>
    </source>
</evidence>
<reference evidence="2 3" key="1">
    <citation type="submission" date="2020-06" db="EMBL/GenBank/DDBJ databases">
        <title>WGS assembly of Ceratodon purpureus strain R40.</title>
        <authorList>
            <person name="Carey S.B."/>
            <person name="Jenkins J."/>
            <person name="Shu S."/>
            <person name="Lovell J.T."/>
            <person name="Sreedasyam A."/>
            <person name="Maumus F."/>
            <person name="Tiley G.P."/>
            <person name="Fernandez-Pozo N."/>
            <person name="Barry K."/>
            <person name="Chen C."/>
            <person name="Wang M."/>
            <person name="Lipzen A."/>
            <person name="Daum C."/>
            <person name="Saski C.A."/>
            <person name="Payton A.C."/>
            <person name="Mcbreen J.C."/>
            <person name="Conrad R.E."/>
            <person name="Kollar L.M."/>
            <person name="Olsson S."/>
            <person name="Huttunen S."/>
            <person name="Landis J.B."/>
            <person name="Wickett N.J."/>
            <person name="Johnson M.G."/>
            <person name="Rensing S.A."/>
            <person name="Grimwood J."/>
            <person name="Schmutz J."/>
            <person name="Mcdaniel S.F."/>
        </authorList>
    </citation>
    <scope>NUCLEOTIDE SEQUENCE [LARGE SCALE GENOMIC DNA]</scope>
    <source>
        <strain evidence="2 3">R40</strain>
    </source>
</reference>
<comment type="caution">
    <text evidence="2">The sequence shown here is derived from an EMBL/GenBank/DDBJ whole genome shotgun (WGS) entry which is preliminary data.</text>
</comment>
<organism evidence="2 3">
    <name type="scientific">Ceratodon purpureus</name>
    <name type="common">Fire moss</name>
    <name type="synonym">Dicranum purpureum</name>
    <dbReference type="NCBI Taxonomy" id="3225"/>
    <lineage>
        <taxon>Eukaryota</taxon>
        <taxon>Viridiplantae</taxon>
        <taxon>Streptophyta</taxon>
        <taxon>Embryophyta</taxon>
        <taxon>Bryophyta</taxon>
        <taxon>Bryophytina</taxon>
        <taxon>Bryopsida</taxon>
        <taxon>Dicranidae</taxon>
        <taxon>Pseudoditrichales</taxon>
        <taxon>Ditrichaceae</taxon>
        <taxon>Ceratodon</taxon>
    </lineage>
</organism>
<dbReference type="AlphaFoldDB" id="A0A8T0HJH5"/>